<keyword evidence="2" id="KW-1185">Reference proteome</keyword>
<comment type="caution">
    <text evidence="1">The sequence shown here is derived from an EMBL/GenBank/DDBJ whole genome shotgun (WGS) entry which is preliminary data.</text>
</comment>
<evidence type="ECO:0000313" key="2">
    <source>
        <dbReference type="Proteomes" id="UP000555103"/>
    </source>
</evidence>
<dbReference type="AlphaFoldDB" id="A0A840CXN5"/>
<gene>
    <name evidence="1" type="ORF">GGR21_004258</name>
</gene>
<evidence type="ECO:0000313" key="1">
    <source>
        <dbReference type="EMBL" id="MBB4038324.1"/>
    </source>
</evidence>
<protein>
    <submittedName>
        <fullName evidence="1">Uncharacterized protein</fullName>
    </submittedName>
</protein>
<dbReference type="RefSeq" id="WP_183309109.1">
    <property type="nucleotide sequence ID" value="NZ_JACIEP010000030.1"/>
</dbReference>
<organism evidence="1 2">
    <name type="scientific">Dysgonomonas hofstadii</name>
    <dbReference type="NCBI Taxonomy" id="637886"/>
    <lineage>
        <taxon>Bacteria</taxon>
        <taxon>Pseudomonadati</taxon>
        <taxon>Bacteroidota</taxon>
        <taxon>Bacteroidia</taxon>
        <taxon>Bacteroidales</taxon>
        <taxon>Dysgonomonadaceae</taxon>
        <taxon>Dysgonomonas</taxon>
    </lineage>
</organism>
<dbReference type="EMBL" id="JACIEP010000030">
    <property type="protein sequence ID" value="MBB4038324.1"/>
    <property type="molecule type" value="Genomic_DNA"/>
</dbReference>
<proteinExistence type="predicted"/>
<accession>A0A840CXN5</accession>
<name>A0A840CXN5_9BACT</name>
<sequence>MKKIIFLLFFTFLLFMRFTNIKDHKYGRFQTFDEYNMIGIKDSILKNPYIFIKKESDTIFIKFSEKKYKDIRYINRGKYWYSITEKELENSSRGHISSTYEYAEKFIYNDTILLYYFKVDDTHRALENNIYRIKYGDYLTVKTKSTEVNIFYGNDLKISSNENSRFKELKLLAETYKKNLTDERIIGVYQPQYYCFYNKIIKNDTLYVYRKKIKTTILMVVFQTLDY</sequence>
<dbReference type="Proteomes" id="UP000555103">
    <property type="component" value="Unassembled WGS sequence"/>
</dbReference>
<reference evidence="1 2" key="1">
    <citation type="submission" date="2020-08" db="EMBL/GenBank/DDBJ databases">
        <title>Genomic Encyclopedia of Type Strains, Phase IV (KMG-IV): sequencing the most valuable type-strain genomes for metagenomic binning, comparative biology and taxonomic classification.</title>
        <authorList>
            <person name="Goeker M."/>
        </authorList>
    </citation>
    <scope>NUCLEOTIDE SEQUENCE [LARGE SCALE GENOMIC DNA]</scope>
    <source>
        <strain evidence="1 2">DSM 104969</strain>
    </source>
</reference>